<sequence length="466" mass="49086">MQEIGIILSLFLLMFFAYRGFSVILFAPVFALLAASMSGLPLMPAYTELFMAKGVTYIKSYFPIFLLGAVFGKTMEDTGLAKGISRAIIRSLGKDRAILSVVLAGAVLTYGGVSLFVVVFAVYPFAAALFREADIPKRLVPGSVALGAFTFTMDSFPGTPQIQNIIPTNYFGTTIYAAPISGILGGLTILILGVSWMEHRRRSAAAAGEGYGKHTLNEPEAEQSTTDLPAWYIGALPLLAVLVVNFFLNNMFTWNPATLQPFQAMNLPLVAPAVKNVISSWSLIIALVIGILLTILLGWSRLPGGGLAKSLNAGAIGSLLAIMNTASEVGYGNVIASLPGFKAISGALMSIKIGGSPLVSEAVTVNVLAGVTGSASGGLSIALDLLAKDWLTWANTIGMSPQILHRVASMASGGMDTLPHNGAVITLLAVCGMTHRDSYGDIFAMTVIKTSTVFLVILFHSITGLL</sequence>
<feature type="transmembrane region" description="Helical" evidence="1">
    <location>
        <begin position="97"/>
        <end position="123"/>
    </location>
</feature>
<dbReference type="EMBL" id="SLUI01000013">
    <property type="protein sequence ID" value="TCL35163.1"/>
    <property type="molecule type" value="Genomic_DNA"/>
</dbReference>
<evidence type="ECO:0000313" key="3">
    <source>
        <dbReference type="Proteomes" id="UP000295063"/>
    </source>
</evidence>
<dbReference type="AlphaFoldDB" id="A0A4R1PV38"/>
<protein>
    <submittedName>
        <fullName evidence="2">H+/gluconate symporter-like permease</fullName>
    </submittedName>
</protein>
<dbReference type="Pfam" id="PF02447">
    <property type="entry name" value="GntP_permease"/>
    <property type="match status" value="1"/>
</dbReference>
<dbReference type="PANTHER" id="PTHR30354">
    <property type="entry name" value="GNT FAMILY GLUCONATE TRANSPORTER"/>
    <property type="match status" value="1"/>
</dbReference>
<dbReference type="GO" id="GO:0005886">
    <property type="term" value="C:plasma membrane"/>
    <property type="evidence" value="ECO:0007669"/>
    <property type="project" value="TreeGrafter"/>
</dbReference>
<evidence type="ECO:0000313" key="2">
    <source>
        <dbReference type="EMBL" id="TCL35163.1"/>
    </source>
</evidence>
<dbReference type="RefSeq" id="WP_132082584.1">
    <property type="nucleotide sequence ID" value="NZ_DAMAKO010000004.1"/>
</dbReference>
<dbReference type="Proteomes" id="UP000295063">
    <property type="component" value="Unassembled WGS sequence"/>
</dbReference>
<dbReference type="OrthoDB" id="86125at2"/>
<organism evidence="2 3">
    <name type="scientific">Anaerospora hongkongensis</name>
    <dbReference type="NCBI Taxonomy" id="244830"/>
    <lineage>
        <taxon>Bacteria</taxon>
        <taxon>Bacillati</taxon>
        <taxon>Bacillota</taxon>
        <taxon>Negativicutes</taxon>
        <taxon>Selenomonadales</taxon>
        <taxon>Sporomusaceae</taxon>
        <taxon>Anaerospora</taxon>
    </lineage>
</organism>
<dbReference type="PANTHER" id="PTHR30354:SF7">
    <property type="entry name" value="BLL7963 PROTEIN"/>
    <property type="match status" value="1"/>
</dbReference>
<reference evidence="2 3" key="1">
    <citation type="submission" date="2019-03" db="EMBL/GenBank/DDBJ databases">
        <title>Genomic Encyclopedia of Type Strains, Phase IV (KMG-IV): sequencing the most valuable type-strain genomes for metagenomic binning, comparative biology and taxonomic classification.</title>
        <authorList>
            <person name="Goeker M."/>
        </authorList>
    </citation>
    <scope>NUCLEOTIDE SEQUENCE [LARGE SCALE GENOMIC DNA]</scope>
    <source>
        <strain evidence="2 3">DSM 15969</strain>
    </source>
</reference>
<proteinExistence type="predicted"/>
<feature type="transmembrane region" description="Helical" evidence="1">
    <location>
        <begin position="278"/>
        <end position="299"/>
    </location>
</feature>
<evidence type="ECO:0000256" key="1">
    <source>
        <dbReference type="SAM" id="Phobius"/>
    </source>
</evidence>
<feature type="transmembrane region" description="Helical" evidence="1">
    <location>
        <begin position="442"/>
        <end position="462"/>
    </location>
</feature>
<feature type="transmembrane region" description="Helical" evidence="1">
    <location>
        <begin position="7"/>
        <end position="35"/>
    </location>
</feature>
<comment type="caution">
    <text evidence="2">The sequence shown here is derived from an EMBL/GenBank/DDBJ whole genome shotgun (WGS) entry which is preliminary data.</text>
</comment>
<keyword evidence="3" id="KW-1185">Reference proteome</keyword>
<gene>
    <name evidence="2" type="ORF">EV210_1133</name>
</gene>
<dbReference type="GO" id="GO:0015128">
    <property type="term" value="F:gluconate transmembrane transporter activity"/>
    <property type="evidence" value="ECO:0007669"/>
    <property type="project" value="InterPro"/>
</dbReference>
<keyword evidence="1" id="KW-1133">Transmembrane helix</keyword>
<keyword evidence="1" id="KW-0472">Membrane</keyword>
<keyword evidence="1" id="KW-0812">Transmembrane</keyword>
<feature type="transmembrane region" description="Helical" evidence="1">
    <location>
        <begin position="230"/>
        <end position="248"/>
    </location>
</feature>
<dbReference type="InterPro" id="IPR003474">
    <property type="entry name" value="Glcn_transporter"/>
</dbReference>
<name>A0A4R1PV38_9FIRM</name>
<feature type="transmembrane region" description="Helical" evidence="1">
    <location>
        <begin position="55"/>
        <end position="76"/>
    </location>
</feature>
<feature type="transmembrane region" description="Helical" evidence="1">
    <location>
        <begin position="175"/>
        <end position="194"/>
    </location>
</feature>
<accession>A0A4R1PV38</accession>